<dbReference type="EMBL" id="AP028920">
    <property type="protein sequence ID" value="BET01388.1"/>
    <property type="molecule type" value="Genomic_DNA"/>
</dbReference>
<evidence type="ECO:0000256" key="5">
    <source>
        <dbReference type="SAM" id="Phobius"/>
    </source>
</evidence>
<name>A0ABN7BCI4_9HEMI</name>
<dbReference type="InterPro" id="IPR050382">
    <property type="entry name" value="MFS_Na/Anion_cotransporter"/>
</dbReference>
<feature type="transmembrane region" description="Helical" evidence="5">
    <location>
        <begin position="146"/>
        <end position="163"/>
    </location>
</feature>
<evidence type="ECO:0000256" key="2">
    <source>
        <dbReference type="ARBA" id="ARBA00022692"/>
    </source>
</evidence>
<feature type="transmembrane region" description="Helical" evidence="5">
    <location>
        <begin position="64"/>
        <end position="84"/>
    </location>
</feature>
<dbReference type="PANTHER" id="PTHR11662">
    <property type="entry name" value="SOLUTE CARRIER FAMILY 17"/>
    <property type="match status" value="1"/>
</dbReference>
<accession>A0ABN7BCI4</accession>
<evidence type="ECO:0000256" key="1">
    <source>
        <dbReference type="ARBA" id="ARBA00004141"/>
    </source>
</evidence>
<evidence type="ECO:0000313" key="7">
    <source>
        <dbReference type="Proteomes" id="UP001307889"/>
    </source>
</evidence>
<gene>
    <name evidence="6" type="ORF">NTJ_14204</name>
</gene>
<feature type="transmembrane region" description="Helical" evidence="5">
    <location>
        <begin position="378"/>
        <end position="397"/>
    </location>
</feature>
<reference evidence="6 7" key="1">
    <citation type="submission" date="2023-09" db="EMBL/GenBank/DDBJ databases">
        <title>Nesidiocoris tenuis whole genome shotgun sequence.</title>
        <authorList>
            <person name="Shibata T."/>
            <person name="Shimoda M."/>
            <person name="Kobayashi T."/>
            <person name="Uehara T."/>
        </authorList>
    </citation>
    <scope>NUCLEOTIDE SEQUENCE [LARGE SCALE GENOMIC DNA]</scope>
    <source>
        <strain evidence="6 7">Japan</strain>
    </source>
</reference>
<evidence type="ECO:0000256" key="3">
    <source>
        <dbReference type="ARBA" id="ARBA00022989"/>
    </source>
</evidence>
<keyword evidence="4 5" id="KW-0472">Membrane</keyword>
<keyword evidence="2 5" id="KW-0812">Transmembrane</keyword>
<evidence type="ECO:0000256" key="4">
    <source>
        <dbReference type="ARBA" id="ARBA00023136"/>
    </source>
</evidence>
<feature type="transmembrane region" description="Helical" evidence="5">
    <location>
        <begin position="287"/>
        <end position="307"/>
    </location>
</feature>
<protein>
    <submittedName>
        <fullName evidence="6">Solute carrier family 17</fullName>
    </submittedName>
</protein>
<feature type="transmembrane region" description="Helical" evidence="5">
    <location>
        <begin position="319"/>
        <end position="338"/>
    </location>
</feature>
<keyword evidence="7" id="KW-1185">Reference proteome</keyword>
<dbReference type="Proteomes" id="UP001307889">
    <property type="component" value="Chromosome 12"/>
</dbReference>
<dbReference type="PANTHER" id="PTHR11662:SF415">
    <property type="entry name" value="AT30085P-RELATED"/>
    <property type="match status" value="1"/>
</dbReference>
<proteinExistence type="predicted"/>
<dbReference type="SUPFAM" id="SSF103473">
    <property type="entry name" value="MFS general substrate transporter"/>
    <property type="match status" value="1"/>
</dbReference>
<feature type="transmembrane region" description="Helical" evidence="5">
    <location>
        <begin position="184"/>
        <end position="203"/>
    </location>
</feature>
<comment type="subcellular location">
    <subcellularLocation>
        <location evidence="1">Membrane</location>
        <topology evidence="1">Multi-pass membrane protein</topology>
    </subcellularLocation>
</comment>
<keyword evidence="3 5" id="KW-1133">Transmembrane helix</keyword>
<dbReference type="InterPro" id="IPR036259">
    <property type="entry name" value="MFS_trans_sf"/>
</dbReference>
<feature type="transmembrane region" description="Helical" evidence="5">
    <location>
        <begin position="90"/>
        <end position="113"/>
    </location>
</feature>
<evidence type="ECO:0000313" key="6">
    <source>
        <dbReference type="EMBL" id="BET01388.1"/>
    </source>
</evidence>
<sequence>MVRSIWLFGLRTRHLIALVLSSSYSVDALMHYTSIDDGRTDRYFDGDEFSRRARELDNEQYRQLTNFSFLSCGIARFLASFVILRINNKYLLLGSTVAEVALCCASSSIYGSYGAEGLNYLYLSLIFVQQFRFPLALNILSKWSSPYQMTFCFGLFQASRLFLRTIAIKIIDSLLARGYSSVFSGIYLGCGVKCLFFVLWFLLGAADPYASLIASESEKEEIRKFYPRRLKVELSSCPPWKQILKMPELYAFVVGEIGNYWCYRYESSRFMDPVIIPKYRDSVTVLAAYYLYLVVALINAAVVDFLIKIEFSSVNNIRKTASTVTAWGCAVCLLMYGYNCDSMWEDVWLGVFLVFKIANFLNQQTLNVHSVSPTYCGFIYSIISSLAFFSMIGLPHIEKFFLSRKQKQNLMYLIGFLLFFTNMLMTMIGDLDVKDFDTYGTVKWKDESLLSYP</sequence>
<feature type="transmembrane region" description="Helical" evidence="5">
    <location>
        <begin position="409"/>
        <end position="429"/>
    </location>
</feature>
<organism evidence="6 7">
    <name type="scientific">Nesidiocoris tenuis</name>
    <dbReference type="NCBI Taxonomy" id="355587"/>
    <lineage>
        <taxon>Eukaryota</taxon>
        <taxon>Metazoa</taxon>
        <taxon>Ecdysozoa</taxon>
        <taxon>Arthropoda</taxon>
        <taxon>Hexapoda</taxon>
        <taxon>Insecta</taxon>
        <taxon>Pterygota</taxon>
        <taxon>Neoptera</taxon>
        <taxon>Paraneoptera</taxon>
        <taxon>Hemiptera</taxon>
        <taxon>Heteroptera</taxon>
        <taxon>Panheteroptera</taxon>
        <taxon>Cimicomorpha</taxon>
        <taxon>Miridae</taxon>
        <taxon>Dicyphina</taxon>
        <taxon>Nesidiocoris</taxon>
    </lineage>
</organism>
<dbReference type="Gene3D" id="1.20.1250.20">
    <property type="entry name" value="MFS general substrate transporter like domains"/>
    <property type="match status" value="1"/>
</dbReference>